<evidence type="ECO:0000313" key="5">
    <source>
        <dbReference type="RefSeq" id="XP_033532374.1"/>
    </source>
</evidence>
<dbReference type="EMBL" id="ML975164">
    <property type="protein sequence ID" value="KAF1810743.1"/>
    <property type="molecule type" value="Genomic_DNA"/>
</dbReference>
<reference evidence="5" key="2">
    <citation type="submission" date="2020-04" db="EMBL/GenBank/DDBJ databases">
        <authorList>
            <consortium name="NCBI Genome Project"/>
        </authorList>
    </citation>
    <scope>NUCLEOTIDE SEQUENCE</scope>
    <source>
        <strain evidence="5">CBS 781.70</strain>
    </source>
</reference>
<dbReference type="InterPro" id="IPR025110">
    <property type="entry name" value="AMP-bd_C"/>
</dbReference>
<dbReference type="Pfam" id="PF00501">
    <property type="entry name" value="AMP-binding"/>
    <property type="match status" value="1"/>
</dbReference>
<dbReference type="CDD" id="cd05911">
    <property type="entry name" value="Firefly_Luc_like"/>
    <property type="match status" value="1"/>
</dbReference>
<dbReference type="PANTHER" id="PTHR24096:SF194">
    <property type="entry name" value="AMP-DEPENDENT SYNTHETASE_LIGASE DOMAIN-CONTAINING PROTEIN"/>
    <property type="match status" value="1"/>
</dbReference>
<dbReference type="Pfam" id="PF13193">
    <property type="entry name" value="AMP-binding_C"/>
    <property type="match status" value="1"/>
</dbReference>
<accession>A0A6G1FY66</accession>
<feature type="domain" description="AMP-dependent synthetase/ligase" evidence="1">
    <location>
        <begin position="39"/>
        <end position="402"/>
    </location>
</feature>
<sequence length="556" mass="61918">MPFKSTFPDLDLPQTDVLTYLFPPGSTPSEDPLWISAADTSENLSPRQLLQWVKRLAIGLDRLGIKENEAVMIHTPNHIFVPVAYLGIVGSRRVFSGANPIYTVQEMAYQIKNTQTKVVFAHPSVASITVEGAVLAGLPRESVYLFSQRPTESFDGMKDWRAILGSEQEADAYQFRPMTPSESTTTVATVNYSSGTTGLPKGVMISHANLVANVEQHLIMKYAHKKWKAHNHPPERWVGALPLYHAYGQLWAMMMCIKLRVPIYVMEKFGFEPYLRVIQTHRITHLQAAPPMLVMLAKRPETKKYDLSSVTDCMCGAAPLSRELQNEVSKRFGIEVIQGWGMTEVTCGATLVAGGISDNSGSVGQLHPNIECKLLDDDGKEVAEGEPGEIFVRGPNICLGYWRNEEATKESLSPDGWFKTGDVAIVKKGWFWIVDRKKELIKVNALQVAPAELEAALLEHDAVADAAVVGITLHEEEWPRAYVTLKDEYKGKFTEEDIQKWIAGRVAKHKALVGGVAFIDEVPKLASGKIMRKVMKEWAKRDAPILQKEGKLKARL</sequence>
<reference evidence="5" key="3">
    <citation type="submission" date="2025-04" db="UniProtKB">
        <authorList>
            <consortium name="RefSeq"/>
        </authorList>
    </citation>
    <scope>IDENTIFICATION</scope>
    <source>
        <strain evidence="5">CBS 781.70</strain>
    </source>
</reference>
<protein>
    <submittedName>
        <fullName evidence="3 5">Acetyl-CoA synthetase-like protein</fullName>
    </submittedName>
</protein>
<reference evidence="3 5" key="1">
    <citation type="submission" date="2020-01" db="EMBL/GenBank/DDBJ databases">
        <authorList>
            <consortium name="DOE Joint Genome Institute"/>
            <person name="Haridas S."/>
            <person name="Albert R."/>
            <person name="Binder M."/>
            <person name="Bloem J."/>
            <person name="Labutti K."/>
            <person name="Salamov A."/>
            <person name="Andreopoulos B."/>
            <person name="Baker S.E."/>
            <person name="Barry K."/>
            <person name="Bills G."/>
            <person name="Bluhm B.H."/>
            <person name="Cannon C."/>
            <person name="Castanera R."/>
            <person name="Culley D.E."/>
            <person name="Daum C."/>
            <person name="Ezra D."/>
            <person name="Gonzalez J.B."/>
            <person name="Henrissat B."/>
            <person name="Kuo A."/>
            <person name="Liang C."/>
            <person name="Lipzen A."/>
            <person name="Lutzoni F."/>
            <person name="Magnuson J."/>
            <person name="Mondo S."/>
            <person name="Nolan M."/>
            <person name="Ohm R."/>
            <person name="Pangilinan J."/>
            <person name="Park H.-J."/>
            <person name="Ramirez L."/>
            <person name="Alfaro M."/>
            <person name="Sun H."/>
            <person name="Tritt A."/>
            <person name="Yoshinaga Y."/>
            <person name="Zwiers L.-H."/>
            <person name="Turgeon B.G."/>
            <person name="Goodwin S.B."/>
            <person name="Spatafora J.W."/>
            <person name="Crous P.W."/>
            <person name="Grigoriev I.V."/>
        </authorList>
    </citation>
    <scope>NUCLEOTIDE SEQUENCE</scope>
    <source>
        <strain evidence="3 5">CBS 781.70</strain>
    </source>
</reference>
<dbReference type="OrthoDB" id="6509636at2759"/>
<dbReference type="InterPro" id="IPR045851">
    <property type="entry name" value="AMP-bd_C_sf"/>
</dbReference>
<evidence type="ECO:0000259" key="2">
    <source>
        <dbReference type="Pfam" id="PF13193"/>
    </source>
</evidence>
<dbReference type="Gene3D" id="3.40.50.12780">
    <property type="entry name" value="N-terminal domain of ligase-like"/>
    <property type="match status" value="1"/>
</dbReference>
<dbReference type="GO" id="GO:0016405">
    <property type="term" value="F:CoA-ligase activity"/>
    <property type="evidence" value="ECO:0007669"/>
    <property type="project" value="TreeGrafter"/>
</dbReference>
<feature type="domain" description="AMP-binding enzyme C-terminal" evidence="2">
    <location>
        <begin position="452"/>
        <end position="529"/>
    </location>
</feature>
<dbReference type="InterPro" id="IPR042099">
    <property type="entry name" value="ANL_N_sf"/>
</dbReference>
<dbReference type="PROSITE" id="PS00455">
    <property type="entry name" value="AMP_BINDING"/>
    <property type="match status" value="1"/>
</dbReference>
<dbReference type="RefSeq" id="XP_033532374.1">
    <property type="nucleotide sequence ID" value="XM_033680770.1"/>
</dbReference>
<dbReference type="Proteomes" id="UP000504638">
    <property type="component" value="Unplaced"/>
</dbReference>
<dbReference type="Gene3D" id="3.30.300.30">
    <property type="match status" value="1"/>
</dbReference>
<dbReference type="InterPro" id="IPR000873">
    <property type="entry name" value="AMP-dep_synth/lig_dom"/>
</dbReference>
<gene>
    <name evidence="3 5" type="ORF">P152DRAFT_467497</name>
</gene>
<organism evidence="3">
    <name type="scientific">Eremomyces bilateralis CBS 781.70</name>
    <dbReference type="NCBI Taxonomy" id="1392243"/>
    <lineage>
        <taxon>Eukaryota</taxon>
        <taxon>Fungi</taxon>
        <taxon>Dikarya</taxon>
        <taxon>Ascomycota</taxon>
        <taxon>Pezizomycotina</taxon>
        <taxon>Dothideomycetes</taxon>
        <taxon>Dothideomycetes incertae sedis</taxon>
        <taxon>Eremomycetales</taxon>
        <taxon>Eremomycetaceae</taxon>
        <taxon>Eremomyces</taxon>
    </lineage>
</organism>
<dbReference type="AlphaFoldDB" id="A0A6G1FY66"/>
<evidence type="ECO:0000259" key="1">
    <source>
        <dbReference type="Pfam" id="PF00501"/>
    </source>
</evidence>
<dbReference type="GeneID" id="54421340"/>
<dbReference type="PANTHER" id="PTHR24096">
    <property type="entry name" value="LONG-CHAIN-FATTY-ACID--COA LIGASE"/>
    <property type="match status" value="1"/>
</dbReference>
<evidence type="ECO:0000313" key="4">
    <source>
        <dbReference type="Proteomes" id="UP000504638"/>
    </source>
</evidence>
<name>A0A6G1FY66_9PEZI</name>
<evidence type="ECO:0000313" key="3">
    <source>
        <dbReference type="EMBL" id="KAF1810743.1"/>
    </source>
</evidence>
<proteinExistence type="predicted"/>
<dbReference type="SUPFAM" id="SSF56801">
    <property type="entry name" value="Acetyl-CoA synthetase-like"/>
    <property type="match status" value="1"/>
</dbReference>
<dbReference type="InterPro" id="IPR020845">
    <property type="entry name" value="AMP-binding_CS"/>
</dbReference>
<keyword evidence="4" id="KW-1185">Reference proteome</keyword>